<proteinExistence type="predicted"/>
<organism evidence="2 3">
    <name type="scientific">Phycomyces blakesleeanus (strain ATCC 8743b / DSM 1359 / FGSC 10004 / NBRC 33097 / NRRL 1555)</name>
    <dbReference type="NCBI Taxonomy" id="763407"/>
    <lineage>
        <taxon>Eukaryota</taxon>
        <taxon>Fungi</taxon>
        <taxon>Fungi incertae sedis</taxon>
        <taxon>Mucoromycota</taxon>
        <taxon>Mucoromycotina</taxon>
        <taxon>Mucoromycetes</taxon>
        <taxon>Mucorales</taxon>
        <taxon>Phycomycetaceae</taxon>
        <taxon>Phycomyces</taxon>
    </lineage>
</organism>
<accession>A0A167LZ99</accession>
<dbReference type="VEuPathDB" id="FungiDB:PHYBLDRAFT_170767"/>
<dbReference type="AlphaFoldDB" id="A0A167LZ99"/>
<gene>
    <name evidence="2" type="ORF">PHYBLDRAFT_170767</name>
</gene>
<dbReference type="OrthoDB" id="10450526at2759"/>
<evidence type="ECO:0000313" key="3">
    <source>
        <dbReference type="Proteomes" id="UP000077315"/>
    </source>
</evidence>
<evidence type="ECO:0000313" key="2">
    <source>
        <dbReference type="EMBL" id="OAD71404.1"/>
    </source>
</evidence>
<sequence>MLVKTLSLFALGSVTLNLAYAAPLLQQQQSLDGSKRLKAQNTQKCFELTYPLNGTVWNIDGDDGHSHDITWKVVGDCRPENYINIIPVIQDTEDGLVSLGLGDPQYTSQLLDIQSGRARISLDDLEGEGRYVFVIGPLSEDWSDYADLAYTLNIMYL</sequence>
<protein>
    <submittedName>
        <fullName evidence="2">Uncharacterized protein</fullName>
    </submittedName>
</protein>
<name>A0A167LZ99_PHYB8</name>
<dbReference type="RefSeq" id="XP_018289444.1">
    <property type="nucleotide sequence ID" value="XM_018436426.1"/>
</dbReference>
<dbReference type="Proteomes" id="UP000077315">
    <property type="component" value="Unassembled WGS sequence"/>
</dbReference>
<feature type="signal peptide" evidence="1">
    <location>
        <begin position="1"/>
        <end position="21"/>
    </location>
</feature>
<dbReference type="GeneID" id="28997332"/>
<evidence type="ECO:0000256" key="1">
    <source>
        <dbReference type="SAM" id="SignalP"/>
    </source>
</evidence>
<dbReference type="EMBL" id="KV440986">
    <property type="protein sequence ID" value="OAD71404.1"/>
    <property type="molecule type" value="Genomic_DNA"/>
</dbReference>
<reference evidence="3" key="1">
    <citation type="submission" date="2015-06" db="EMBL/GenBank/DDBJ databases">
        <title>Expansion of signal transduction pathways in fungi by whole-genome duplication.</title>
        <authorList>
            <consortium name="DOE Joint Genome Institute"/>
            <person name="Corrochano L.M."/>
            <person name="Kuo A."/>
            <person name="Marcet-Houben M."/>
            <person name="Polaino S."/>
            <person name="Salamov A."/>
            <person name="Villalobos J.M."/>
            <person name="Alvarez M.I."/>
            <person name="Avalos J."/>
            <person name="Benito E.P."/>
            <person name="Benoit I."/>
            <person name="Burger G."/>
            <person name="Camino L.P."/>
            <person name="Canovas D."/>
            <person name="Cerda-Olmedo E."/>
            <person name="Cheng J.-F."/>
            <person name="Dominguez A."/>
            <person name="Elias M."/>
            <person name="Eslava A.P."/>
            <person name="Glaser F."/>
            <person name="Grimwood J."/>
            <person name="Gutierrez G."/>
            <person name="Heitman J."/>
            <person name="Henrissat B."/>
            <person name="Iturriaga E.A."/>
            <person name="Lang B.F."/>
            <person name="Lavin J.L."/>
            <person name="Lee S."/>
            <person name="Li W."/>
            <person name="Lindquist E."/>
            <person name="Lopez-Garcia S."/>
            <person name="Luque E.M."/>
            <person name="Marcos A.T."/>
            <person name="Martin J."/>
            <person name="McCluskey K."/>
            <person name="Medina H.R."/>
            <person name="Miralles-Duran A."/>
            <person name="Miyazaki A."/>
            <person name="Munoz-Torres E."/>
            <person name="Oguiza J.A."/>
            <person name="Ohm R."/>
            <person name="Olmedo M."/>
            <person name="Orejas M."/>
            <person name="Ortiz-Castellanos L."/>
            <person name="Pisabarro A.G."/>
            <person name="Rodriguez-Romero J."/>
            <person name="Ruiz-Herrera J."/>
            <person name="Ruiz-Vazquez R."/>
            <person name="Sanz C."/>
            <person name="Schackwitz W."/>
            <person name="Schmutz J."/>
            <person name="Shahriari M."/>
            <person name="Shelest E."/>
            <person name="Silva-Franco F."/>
            <person name="Soanes D."/>
            <person name="Syed K."/>
            <person name="Tagua V.G."/>
            <person name="Talbot N.J."/>
            <person name="Thon M."/>
            <person name="De vries R.P."/>
            <person name="Wiebenga A."/>
            <person name="Yadav J.S."/>
            <person name="Braun E.L."/>
            <person name="Baker S."/>
            <person name="Garre V."/>
            <person name="Horwitz B."/>
            <person name="Torres-Martinez S."/>
            <person name="Idnurm A."/>
            <person name="Herrera-Estrella A."/>
            <person name="Gabaldon T."/>
            <person name="Grigoriev I.V."/>
        </authorList>
    </citation>
    <scope>NUCLEOTIDE SEQUENCE [LARGE SCALE GENOMIC DNA]</scope>
    <source>
        <strain evidence="3">NRRL 1555(-)</strain>
    </source>
</reference>
<keyword evidence="1" id="KW-0732">Signal</keyword>
<feature type="chain" id="PRO_5007890119" evidence="1">
    <location>
        <begin position="22"/>
        <end position="157"/>
    </location>
</feature>
<keyword evidence="3" id="KW-1185">Reference proteome</keyword>
<dbReference type="InParanoid" id="A0A167LZ99"/>